<proteinExistence type="inferred from homology"/>
<dbReference type="Gene3D" id="3.40.190.10">
    <property type="entry name" value="Periplasmic binding protein-like II"/>
    <property type="match status" value="1"/>
</dbReference>
<dbReference type="PANTHER" id="PTHR42928">
    <property type="entry name" value="TRICARBOXYLATE-BINDING PROTEIN"/>
    <property type="match status" value="1"/>
</dbReference>
<sequence length="325" mass="33861">MLSLLFKKTGRFIGAIALSFTLYTATANSGMAWEPDGPIRLIVPWNAGGGTDLLARALAASAEDEFGVPVVVENVPGAFGALGAQRVARSDPNGQTLLVSSQFLAWIDQVREYPVTLDDLSIVMSLNSGPAAFAVSADSGIESLEDLKRVSNEMDGGFTVAHAGEGLIWHISALLLANKLGVEWNLVPFDGTNAGVAGVLGGQVNAVSGGAAEFVSQANGGGLRVLGVFSDEESFDALPEAPTSASLDLDYQMITSRGLAGPAGLSDETLNALYEGFTKAAQKPEFVAQMNKLGLGIDLMPPAEYQTFMDNMRSSALSALSNASK</sequence>
<dbReference type="CDD" id="cd07012">
    <property type="entry name" value="PBP2_Bug_TTT"/>
    <property type="match status" value="1"/>
</dbReference>
<accession>A0AAE2ZRK8</accession>
<dbReference type="PANTHER" id="PTHR42928:SF5">
    <property type="entry name" value="BLR1237 PROTEIN"/>
    <property type="match status" value="1"/>
</dbReference>
<dbReference type="InterPro" id="IPR042100">
    <property type="entry name" value="Bug_dom1"/>
</dbReference>
<dbReference type="Pfam" id="PF03401">
    <property type="entry name" value="TctC"/>
    <property type="match status" value="1"/>
</dbReference>
<dbReference type="Proteomes" id="UP001196509">
    <property type="component" value="Unassembled WGS sequence"/>
</dbReference>
<evidence type="ECO:0000313" key="2">
    <source>
        <dbReference type="EMBL" id="MBW8639178.1"/>
    </source>
</evidence>
<dbReference type="AlphaFoldDB" id="A0AAE2ZRK8"/>
<evidence type="ECO:0000256" key="1">
    <source>
        <dbReference type="ARBA" id="ARBA00006987"/>
    </source>
</evidence>
<keyword evidence="3" id="KW-1185">Reference proteome</keyword>
<gene>
    <name evidence="2" type="ORF">K1W69_18425</name>
</gene>
<dbReference type="EMBL" id="JAICBX010000003">
    <property type="protein sequence ID" value="MBW8639178.1"/>
    <property type="molecule type" value="Genomic_DNA"/>
</dbReference>
<dbReference type="SUPFAM" id="SSF53850">
    <property type="entry name" value="Periplasmic binding protein-like II"/>
    <property type="match status" value="1"/>
</dbReference>
<name>A0AAE2ZRK8_9HYPH</name>
<dbReference type="PIRSF" id="PIRSF017082">
    <property type="entry name" value="YflP"/>
    <property type="match status" value="1"/>
</dbReference>
<organism evidence="2 3">
    <name type="scientific">Flavimaribacter sediminis</name>
    <dbReference type="NCBI Taxonomy" id="2865987"/>
    <lineage>
        <taxon>Bacteria</taxon>
        <taxon>Pseudomonadati</taxon>
        <taxon>Pseudomonadota</taxon>
        <taxon>Alphaproteobacteria</taxon>
        <taxon>Hyphomicrobiales</taxon>
        <taxon>Rhizobiaceae</taxon>
        <taxon>Flavimaribacter</taxon>
    </lineage>
</organism>
<dbReference type="Gene3D" id="3.40.190.150">
    <property type="entry name" value="Bordetella uptake gene, domain 1"/>
    <property type="match status" value="1"/>
</dbReference>
<evidence type="ECO:0000313" key="3">
    <source>
        <dbReference type="Proteomes" id="UP001196509"/>
    </source>
</evidence>
<reference evidence="2" key="1">
    <citation type="submission" date="2021-08" db="EMBL/GenBank/DDBJ databases">
        <title>Hoeflea bacterium WL0058 sp. nov., isolated from the sediment.</title>
        <authorList>
            <person name="Wang L."/>
            <person name="Zhang D."/>
        </authorList>
    </citation>
    <scope>NUCLEOTIDE SEQUENCE</scope>
    <source>
        <strain evidence="2">WL0058</strain>
    </source>
</reference>
<comment type="similarity">
    <text evidence="1">Belongs to the UPF0065 (bug) family.</text>
</comment>
<comment type="caution">
    <text evidence="2">The sequence shown here is derived from an EMBL/GenBank/DDBJ whole genome shotgun (WGS) entry which is preliminary data.</text>
</comment>
<dbReference type="RefSeq" id="WP_220229882.1">
    <property type="nucleotide sequence ID" value="NZ_JAICBX010000003.1"/>
</dbReference>
<dbReference type="InterPro" id="IPR005064">
    <property type="entry name" value="BUG"/>
</dbReference>
<protein>
    <submittedName>
        <fullName evidence="2">Tripartite tricarboxylate transporter substrate binding protein</fullName>
    </submittedName>
</protein>